<organism evidence="2 3">
    <name type="scientific">Sulfurirhabdus autotrophica</name>
    <dbReference type="NCBI Taxonomy" id="1706046"/>
    <lineage>
        <taxon>Bacteria</taxon>
        <taxon>Pseudomonadati</taxon>
        <taxon>Pseudomonadota</taxon>
        <taxon>Betaproteobacteria</taxon>
        <taxon>Nitrosomonadales</taxon>
        <taxon>Sulfuricellaceae</taxon>
        <taxon>Sulfurirhabdus</taxon>
    </lineage>
</organism>
<accession>A0A4R3YE95</accession>
<dbReference type="GO" id="GO:0009055">
    <property type="term" value="F:electron transfer activity"/>
    <property type="evidence" value="ECO:0007669"/>
    <property type="project" value="InterPro"/>
</dbReference>
<dbReference type="SUPFAM" id="SSF47175">
    <property type="entry name" value="Cytochromes"/>
    <property type="match status" value="1"/>
</dbReference>
<evidence type="ECO:0000256" key="1">
    <source>
        <dbReference type="SAM" id="SignalP"/>
    </source>
</evidence>
<dbReference type="RefSeq" id="WP_124947792.1">
    <property type="nucleotide sequence ID" value="NZ_BHVT01000073.1"/>
</dbReference>
<feature type="chain" id="PRO_5020918482" evidence="1">
    <location>
        <begin position="23"/>
        <end position="143"/>
    </location>
</feature>
<evidence type="ECO:0000313" key="3">
    <source>
        <dbReference type="Proteomes" id="UP000295367"/>
    </source>
</evidence>
<dbReference type="GO" id="GO:0022900">
    <property type="term" value="P:electron transport chain"/>
    <property type="evidence" value="ECO:0007669"/>
    <property type="project" value="InterPro"/>
</dbReference>
<dbReference type="Gene3D" id="1.20.120.10">
    <property type="entry name" value="Cytochrome c/b562"/>
    <property type="match status" value="1"/>
</dbReference>
<sequence>MKKHHYTSALIITMLLLTPVKAEENETRQTVNLPEMMRQHMLGNMRDHLLSVHQIQEALARGDLEKAGDIAESRLGMSSLASHNAEHMAPFMPASMQQIGTEMHHAASRFAITAREGDLKASLSGLAKVTQQCIACHSSFKIN</sequence>
<evidence type="ECO:0000313" key="2">
    <source>
        <dbReference type="EMBL" id="TCV90241.1"/>
    </source>
</evidence>
<comment type="caution">
    <text evidence="2">The sequence shown here is derived from an EMBL/GenBank/DDBJ whole genome shotgun (WGS) entry which is preliminary data.</text>
</comment>
<dbReference type="AlphaFoldDB" id="A0A4R3YE95"/>
<reference evidence="2 3" key="1">
    <citation type="submission" date="2019-03" db="EMBL/GenBank/DDBJ databases">
        <title>Genomic Encyclopedia of Type Strains, Phase IV (KMG-IV): sequencing the most valuable type-strain genomes for metagenomic binning, comparative biology and taxonomic classification.</title>
        <authorList>
            <person name="Goeker M."/>
        </authorList>
    </citation>
    <scope>NUCLEOTIDE SEQUENCE [LARGE SCALE GENOMIC DNA]</scope>
    <source>
        <strain evidence="2 3">DSM 100309</strain>
    </source>
</reference>
<dbReference type="InterPro" id="IPR010980">
    <property type="entry name" value="Cyt_c/b562"/>
</dbReference>
<keyword evidence="1" id="KW-0732">Signal</keyword>
<dbReference type="Proteomes" id="UP000295367">
    <property type="component" value="Unassembled WGS sequence"/>
</dbReference>
<dbReference type="GO" id="GO:0020037">
    <property type="term" value="F:heme binding"/>
    <property type="evidence" value="ECO:0007669"/>
    <property type="project" value="InterPro"/>
</dbReference>
<feature type="signal peptide" evidence="1">
    <location>
        <begin position="1"/>
        <end position="22"/>
    </location>
</feature>
<dbReference type="EMBL" id="SMCO01000001">
    <property type="protein sequence ID" value="TCV90241.1"/>
    <property type="molecule type" value="Genomic_DNA"/>
</dbReference>
<gene>
    <name evidence="2" type="ORF">EDC63_101211</name>
</gene>
<name>A0A4R3YE95_9PROT</name>
<keyword evidence="3" id="KW-1185">Reference proteome</keyword>
<proteinExistence type="predicted"/>
<dbReference type="OrthoDB" id="1150802at2"/>
<protein>
    <submittedName>
        <fullName evidence="2">Cytochrome c</fullName>
    </submittedName>
</protein>
<dbReference type="GO" id="GO:0005506">
    <property type="term" value="F:iron ion binding"/>
    <property type="evidence" value="ECO:0007669"/>
    <property type="project" value="InterPro"/>
</dbReference>